<keyword evidence="1" id="KW-0812">Transmembrane</keyword>
<reference evidence="3 4" key="1">
    <citation type="journal article" date="2009" name="Science">
        <title>Green evolution and dynamic adaptations revealed by genomes of the marine picoeukaryotes Micromonas.</title>
        <authorList>
            <person name="Worden A.Z."/>
            <person name="Lee J.H."/>
            <person name="Mock T."/>
            <person name="Rouze P."/>
            <person name="Simmons M.P."/>
            <person name="Aerts A.L."/>
            <person name="Allen A.E."/>
            <person name="Cuvelier M.L."/>
            <person name="Derelle E."/>
            <person name="Everett M.V."/>
            <person name="Foulon E."/>
            <person name="Grimwood J."/>
            <person name="Gundlach H."/>
            <person name="Henrissat B."/>
            <person name="Napoli C."/>
            <person name="McDonald S.M."/>
            <person name="Parker M.S."/>
            <person name="Rombauts S."/>
            <person name="Salamov A."/>
            <person name="Von Dassow P."/>
            <person name="Badger J.H."/>
            <person name="Coutinho P.M."/>
            <person name="Demir E."/>
            <person name="Dubchak I."/>
            <person name="Gentemann C."/>
            <person name="Eikrem W."/>
            <person name="Gready J.E."/>
            <person name="John U."/>
            <person name="Lanier W."/>
            <person name="Lindquist E.A."/>
            <person name="Lucas S."/>
            <person name="Mayer K.F."/>
            <person name="Moreau H."/>
            <person name="Not F."/>
            <person name="Otillar R."/>
            <person name="Panaud O."/>
            <person name="Pangilinan J."/>
            <person name="Paulsen I."/>
            <person name="Piegu B."/>
            <person name="Poliakov A."/>
            <person name="Robbens S."/>
            <person name="Schmutz J."/>
            <person name="Toulza E."/>
            <person name="Wyss T."/>
            <person name="Zelensky A."/>
            <person name="Zhou K."/>
            <person name="Armbrust E.V."/>
            <person name="Bhattacharya D."/>
            <person name="Goodenough U.W."/>
            <person name="Van de Peer Y."/>
            <person name="Grigoriev I.V."/>
        </authorList>
    </citation>
    <scope>NUCLEOTIDE SEQUENCE [LARGE SCALE GENOMIC DNA]</scope>
    <source>
        <strain evidence="4">RCC299 / NOUM17</strain>
    </source>
</reference>
<proteinExistence type="predicted"/>
<evidence type="ECO:0000313" key="3">
    <source>
        <dbReference type="EMBL" id="ACO63106.1"/>
    </source>
</evidence>
<evidence type="ECO:0000313" key="4">
    <source>
        <dbReference type="Proteomes" id="UP000002009"/>
    </source>
</evidence>
<dbReference type="InterPro" id="IPR039342">
    <property type="entry name" value="TGD2-like"/>
</dbReference>
<dbReference type="InterPro" id="IPR003399">
    <property type="entry name" value="Mce/MlaD"/>
</dbReference>
<dbReference type="OrthoDB" id="1924069at2759"/>
<evidence type="ECO:0000259" key="2">
    <source>
        <dbReference type="Pfam" id="PF02470"/>
    </source>
</evidence>
<dbReference type="InParanoid" id="C1E4F2"/>
<feature type="transmembrane region" description="Helical" evidence="1">
    <location>
        <begin position="108"/>
        <end position="127"/>
    </location>
</feature>
<dbReference type="RefSeq" id="XP_002501848.1">
    <property type="nucleotide sequence ID" value="XM_002501802.1"/>
</dbReference>
<evidence type="ECO:0000256" key="1">
    <source>
        <dbReference type="SAM" id="Phobius"/>
    </source>
</evidence>
<accession>C1E4F2</accession>
<dbReference type="PANTHER" id="PTHR34675:SF1">
    <property type="entry name" value="PROTEIN TRIGALACTOSYLDIACYLGLYCEROL 2, CHLOROPLASTIC"/>
    <property type="match status" value="1"/>
</dbReference>
<dbReference type="KEGG" id="mis:MICPUN_81155"/>
<dbReference type="GO" id="GO:0009706">
    <property type="term" value="C:chloroplast inner membrane"/>
    <property type="evidence" value="ECO:0007669"/>
    <property type="project" value="TreeGrafter"/>
</dbReference>
<dbReference type="GO" id="GO:0005543">
    <property type="term" value="F:phospholipid binding"/>
    <property type="evidence" value="ECO:0007669"/>
    <property type="project" value="TreeGrafter"/>
</dbReference>
<keyword evidence="4" id="KW-1185">Reference proteome</keyword>
<dbReference type="GO" id="GO:0005524">
    <property type="term" value="F:ATP binding"/>
    <property type="evidence" value="ECO:0007669"/>
    <property type="project" value="UniProtKB-KW"/>
</dbReference>
<keyword evidence="1" id="KW-0472">Membrane</keyword>
<dbReference type="GO" id="GO:0005319">
    <property type="term" value="F:lipid transporter activity"/>
    <property type="evidence" value="ECO:0007669"/>
    <property type="project" value="TreeGrafter"/>
</dbReference>
<dbReference type="OMA" id="WYLFAEF"/>
<protein>
    <submittedName>
        <fullName evidence="3">ATP-binding cassette superfamily</fullName>
    </submittedName>
</protein>
<keyword evidence="3" id="KW-0547">Nucleotide-binding</keyword>
<gene>
    <name evidence="3" type="ORF">MICPUN_81155</name>
</gene>
<feature type="domain" description="Mce/MlaD" evidence="2">
    <location>
        <begin position="136"/>
        <end position="211"/>
    </location>
</feature>
<name>C1E4F2_MICCC</name>
<dbReference type="Proteomes" id="UP000002009">
    <property type="component" value="Chromosome 4"/>
</dbReference>
<sequence length="392" mass="42097">MSTARAAYPGGWWGEGTYTDSLAQSDEGFGFKQKKRVTRRSSSTARTVAAAAAAADGAGAGGDDADDRGGDDSGGSTVKSVISIIWAQTIKPLRDFGFGRTNVWEGGVGLFILGGISLTALTIQWILGLNFNKLRSYQAFVEFPFACGIQVGTTVRVRGVKVGNVLSVRPSLEKVEVLIEMDDDGIVIPRNSLVEANQSGLIAETIIDITPELPIPKAQWGPLDSGCEGEGLVVCDRGKIQGVPGVSMDDLVGICTKLAREMDQQKGLQKMFAATTAAEDLMKNLEPLLLEAAKIAKDLRPMLQNVQEQGTLDTIELLAGHATKAVTDIRELKQTILTDENQEALRQSITIMTKTLQHMEKVSGDISSVSGDPATRQNLRHLIQCLSRLVDK</sequence>
<dbReference type="GeneID" id="8242740"/>
<dbReference type="FunCoup" id="C1E4F2">
    <property type="interactions" value="683"/>
</dbReference>
<dbReference type="AlphaFoldDB" id="C1E4F2"/>
<dbReference type="PANTHER" id="PTHR34675">
    <property type="entry name" value="PROTEIN TRIGALACTOSYLDIACYLGLYCEROL 2, CHLOROPLASTIC"/>
    <property type="match status" value="1"/>
</dbReference>
<keyword evidence="1" id="KW-1133">Transmembrane helix</keyword>
<dbReference type="STRING" id="296587.C1E4F2"/>
<keyword evidence="3" id="KW-0067">ATP-binding</keyword>
<dbReference type="eggNOG" id="ENOG502QY75">
    <property type="taxonomic scope" value="Eukaryota"/>
</dbReference>
<dbReference type="Pfam" id="PF02470">
    <property type="entry name" value="MlaD"/>
    <property type="match status" value="1"/>
</dbReference>
<organism evidence="3 4">
    <name type="scientific">Micromonas commoda (strain RCC299 / NOUM17 / CCMP2709)</name>
    <name type="common">Picoplanktonic green alga</name>
    <dbReference type="NCBI Taxonomy" id="296587"/>
    <lineage>
        <taxon>Eukaryota</taxon>
        <taxon>Viridiplantae</taxon>
        <taxon>Chlorophyta</taxon>
        <taxon>Mamiellophyceae</taxon>
        <taxon>Mamiellales</taxon>
        <taxon>Mamiellaceae</taxon>
        <taxon>Micromonas</taxon>
    </lineage>
</organism>
<dbReference type="EMBL" id="CP001325">
    <property type="protein sequence ID" value="ACO63106.1"/>
    <property type="molecule type" value="Genomic_DNA"/>
</dbReference>